<dbReference type="EMBL" id="CP034759">
    <property type="protein sequence ID" value="QBG35767.1"/>
    <property type="molecule type" value="Genomic_DNA"/>
</dbReference>
<gene>
    <name evidence="1" type="ORF">EMK97_08605</name>
</gene>
<evidence type="ECO:0000313" key="2">
    <source>
        <dbReference type="Proteomes" id="UP000290244"/>
    </source>
</evidence>
<dbReference type="OrthoDB" id="6228127at2"/>
<dbReference type="AlphaFoldDB" id="A0A4P6P8H7"/>
<dbReference type="Proteomes" id="UP000290244">
    <property type="component" value="Chromosome"/>
</dbReference>
<protein>
    <submittedName>
        <fullName evidence="1">Uncharacterized protein</fullName>
    </submittedName>
</protein>
<organism evidence="1 2">
    <name type="scientific">Litorilituus sediminis</name>
    <dbReference type="NCBI Taxonomy" id="718192"/>
    <lineage>
        <taxon>Bacteria</taxon>
        <taxon>Pseudomonadati</taxon>
        <taxon>Pseudomonadota</taxon>
        <taxon>Gammaproteobacteria</taxon>
        <taxon>Alteromonadales</taxon>
        <taxon>Colwelliaceae</taxon>
        <taxon>Litorilituus</taxon>
    </lineage>
</organism>
<name>A0A4P6P8H7_9GAMM</name>
<sequence length="87" mass="10180">MFELRQSHLATDVVEQRKQNYHLEELWDKLNLSQQFSVCSLGQFGYMLNYVRQINDRCLAILTLDDKVATINEEGLINVTPNISLRH</sequence>
<proteinExistence type="predicted"/>
<keyword evidence="2" id="KW-1185">Reference proteome</keyword>
<reference evidence="1 2" key="1">
    <citation type="submission" date="2018-12" db="EMBL/GenBank/DDBJ databases">
        <title>Complete genome of Litorilituus sediminis.</title>
        <authorList>
            <person name="Liu A."/>
            <person name="Rong J."/>
        </authorList>
    </citation>
    <scope>NUCLEOTIDE SEQUENCE [LARGE SCALE GENOMIC DNA]</scope>
    <source>
        <strain evidence="1 2">JCM 17549</strain>
    </source>
</reference>
<dbReference type="KEGG" id="lsd:EMK97_08605"/>
<accession>A0A4P6P8H7</accession>
<dbReference type="RefSeq" id="WP_130601266.1">
    <property type="nucleotide sequence ID" value="NZ_CP034759.1"/>
</dbReference>
<evidence type="ECO:0000313" key="1">
    <source>
        <dbReference type="EMBL" id="QBG35767.1"/>
    </source>
</evidence>